<evidence type="ECO:0000313" key="1">
    <source>
        <dbReference type="EMBL" id="MFC3812531.1"/>
    </source>
</evidence>
<gene>
    <name evidence="1" type="ORF">ACFOOI_17860</name>
</gene>
<accession>A0ABV7Z026</accession>
<dbReference type="Proteomes" id="UP001595616">
    <property type="component" value="Unassembled WGS sequence"/>
</dbReference>
<dbReference type="RefSeq" id="WP_379839413.1">
    <property type="nucleotide sequence ID" value="NZ_JBHRYQ010000001.1"/>
</dbReference>
<keyword evidence="1" id="KW-0131">Cell cycle</keyword>
<sequence length="153" mass="18022">MPRIFLETEINNTKEVVFDLARSIDLHKDSTKKTNERVVEGRDSGLLELNEEITWRAKHLGVYQNLKVKITELEFPYFFCDEMVSGAFKSFKHTHKFQDIDGRTLMTDIFEYKSPLGFLGRIADFVFLEKYMKKFLLIRNQVIKAYAESKNKV</sequence>
<dbReference type="EMBL" id="JBHRYQ010000001">
    <property type="protein sequence ID" value="MFC3812531.1"/>
    <property type="molecule type" value="Genomic_DNA"/>
</dbReference>
<dbReference type="CDD" id="cd07820">
    <property type="entry name" value="SRPBCC_3"/>
    <property type="match status" value="1"/>
</dbReference>
<keyword evidence="2" id="KW-1185">Reference proteome</keyword>
<reference evidence="2" key="1">
    <citation type="journal article" date="2019" name="Int. J. Syst. Evol. Microbiol.">
        <title>The Global Catalogue of Microorganisms (GCM) 10K type strain sequencing project: providing services to taxonomists for standard genome sequencing and annotation.</title>
        <authorList>
            <consortium name="The Broad Institute Genomics Platform"/>
            <consortium name="The Broad Institute Genome Sequencing Center for Infectious Disease"/>
            <person name="Wu L."/>
            <person name="Ma J."/>
        </authorList>
    </citation>
    <scope>NUCLEOTIDE SEQUENCE [LARGE SCALE GENOMIC DNA]</scope>
    <source>
        <strain evidence="2">CECT 7956</strain>
    </source>
</reference>
<protein>
    <submittedName>
        <fullName evidence="1">Cell division protein</fullName>
    </submittedName>
</protein>
<keyword evidence="1" id="KW-0132">Cell division</keyword>
<comment type="caution">
    <text evidence="1">The sequence shown here is derived from an EMBL/GenBank/DDBJ whole genome shotgun (WGS) entry which is preliminary data.</text>
</comment>
<dbReference type="InterPro" id="IPR023393">
    <property type="entry name" value="START-like_dom_sf"/>
</dbReference>
<dbReference type="Gene3D" id="3.30.530.20">
    <property type="match status" value="1"/>
</dbReference>
<dbReference type="SUPFAM" id="SSF55961">
    <property type="entry name" value="Bet v1-like"/>
    <property type="match status" value="1"/>
</dbReference>
<name>A0ABV7Z026_9BACT</name>
<dbReference type="GO" id="GO:0051301">
    <property type="term" value="P:cell division"/>
    <property type="evidence" value="ECO:0007669"/>
    <property type="project" value="UniProtKB-KW"/>
</dbReference>
<evidence type="ECO:0000313" key="2">
    <source>
        <dbReference type="Proteomes" id="UP001595616"/>
    </source>
</evidence>
<proteinExistence type="predicted"/>
<organism evidence="1 2">
    <name type="scientific">Lacihabitans lacunae</name>
    <dbReference type="NCBI Taxonomy" id="1028214"/>
    <lineage>
        <taxon>Bacteria</taxon>
        <taxon>Pseudomonadati</taxon>
        <taxon>Bacteroidota</taxon>
        <taxon>Cytophagia</taxon>
        <taxon>Cytophagales</taxon>
        <taxon>Leadbetterellaceae</taxon>
        <taxon>Lacihabitans</taxon>
    </lineage>
</organism>